<dbReference type="AlphaFoldDB" id="A0A6C0AGV3"/>
<organism evidence="2">
    <name type="scientific">viral metagenome</name>
    <dbReference type="NCBI Taxonomy" id="1070528"/>
    <lineage>
        <taxon>unclassified sequences</taxon>
        <taxon>metagenomes</taxon>
        <taxon>organismal metagenomes</taxon>
    </lineage>
</organism>
<evidence type="ECO:0000256" key="1">
    <source>
        <dbReference type="SAM" id="Phobius"/>
    </source>
</evidence>
<keyword evidence="1" id="KW-0472">Membrane</keyword>
<sequence>MSIANEVSASNSEDRNYPYYKYIKSPDALGASSKGNLTALGNDVKAITSYVGVLVTGQSSAQTVAPLGNKYFMNTGATCTAPDGSTQPRFVYINNIPSGSIPFMPGAQVDNLRGLVPGALEDMSYVNPLKLFTAFSKGTDCQQITMDTRDIDNNAMTESEYVLKDDIVDYSPCWFPNRINPVTNKACIEAMTLPNEPSIQLYATCVGILGIYILFCLLRKR</sequence>
<evidence type="ECO:0000313" key="2">
    <source>
        <dbReference type="EMBL" id="QHS79024.1"/>
    </source>
</evidence>
<proteinExistence type="predicted"/>
<accession>A0A6C0AGV3</accession>
<dbReference type="EMBL" id="MN740625">
    <property type="protein sequence ID" value="QHS79024.1"/>
    <property type="molecule type" value="Genomic_DNA"/>
</dbReference>
<reference evidence="2" key="1">
    <citation type="journal article" date="2020" name="Nature">
        <title>Giant virus diversity and host interactions through global metagenomics.</title>
        <authorList>
            <person name="Schulz F."/>
            <person name="Roux S."/>
            <person name="Paez-Espino D."/>
            <person name="Jungbluth S."/>
            <person name="Walsh D.A."/>
            <person name="Denef V.J."/>
            <person name="McMahon K.D."/>
            <person name="Konstantinidis K.T."/>
            <person name="Eloe-Fadrosh E.A."/>
            <person name="Kyrpides N.C."/>
            <person name="Woyke T."/>
        </authorList>
    </citation>
    <scope>NUCLEOTIDE SEQUENCE</scope>
    <source>
        <strain evidence="2">GVMAG-S-1035118-87</strain>
    </source>
</reference>
<feature type="transmembrane region" description="Helical" evidence="1">
    <location>
        <begin position="199"/>
        <end position="218"/>
    </location>
</feature>
<keyword evidence="1" id="KW-0812">Transmembrane</keyword>
<protein>
    <submittedName>
        <fullName evidence="2">Uncharacterized protein</fullName>
    </submittedName>
</protein>
<name>A0A6C0AGV3_9ZZZZ</name>
<keyword evidence="1" id="KW-1133">Transmembrane helix</keyword>